<evidence type="ECO:0000313" key="3">
    <source>
        <dbReference type="Proteomes" id="UP000199126"/>
    </source>
</evidence>
<dbReference type="RefSeq" id="WP_089824977.1">
    <property type="nucleotide sequence ID" value="NZ_FODV01000006.1"/>
</dbReference>
<dbReference type="EMBL" id="FODV01000006">
    <property type="protein sequence ID" value="SEO88120.1"/>
    <property type="molecule type" value="Genomic_DNA"/>
</dbReference>
<dbReference type="Proteomes" id="UP000199126">
    <property type="component" value="Unassembled WGS sequence"/>
</dbReference>
<feature type="region of interest" description="Disordered" evidence="1">
    <location>
        <begin position="463"/>
        <end position="487"/>
    </location>
</feature>
<dbReference type="InterPro" id="IPR029058">
    <property type="entry name" value="AB_hydrolase_fold"/>
</dbReference>
<name>A0A1H8TAK1_9EURY</name>
<accession>A0A1H8TAK1</accession>
<dbReference type="AlphaFoldDB" id="A0A1H8TAK1"/>
<evidence type="ECO:0000256" key="1">
    <source>
        <dbReference type="SAM" id="MobiDB-lite"/>
    </source>
</evidence>
<evidence type="ECO:0008006" key="4">
    <source>
        <dbReference type="Google" id="ProtNLM"/>
    </source>
</evidence>
<gene>
    <name evidence="2" type="ORF">SAMN04487948_106143</name>
</gene>
<dbReference type="OrthoDB" id="287426at2157"/>
<dbReference type="SUPFAM" id="SSF53474">
    <property type="entry name" value="alpha/beta-Hydrolases"/>
    <property type="match status" value="1"/>
</dbReference>
<organism evidence="2 3">
    <name type="scientific">Halogranum amylolyticum</name>
    <dbReference type="NCBI Taxonomy" id="660520"/>
    <lineage>
        <taxon>Archaea</taxon>
        <taxon>Methanobacteriati</taxon>
        <taxon>Methanobacteriota</taxon>
        <taxon>Stenosarchaea group</taxon>
        <taxon>Halobacteria</taxon>
        <taxon>Halobacteriales</taxon>
        <taxon>Haloferacaceae</taxon>
    </lineage>
</organism>
<keyword evidence="3" id="KW-1185">Reference proteome</keyword>
<proteinExistence type="predicted"/>
<dbReference type="Gene3D" id="3.40.50.1820">
    <property type="entry name" value="alpha/beta hydrolase"/>
    <property type="match status" value="1"/>
</dbReference>
<evidence type="ECO:0000313" key="2">
    <source>
        <dbReference type="EMBL" id="SEO88120.1"/>
    </source>
</evidence>
<protein>
    <recommendedName>
        <fullName evidence="4">Alpha/beta hydrolase family protein</fullName>
    </recommendedName>
</protein>
<sequence>MDTLDTPRIHRLLTSPLGRPLETRTVERLALRGLRSEFGINRARAAADVSLGHGPAAFLEAVGTPPAPDLHPRIEAALAEYATRREAFEEANERWETAFWGDGDVDTDELVAVERQRREAADRHAQPTRLFRFLASDHLLPAVKYDVPRPDAAAHQWEGYLTNPERLYGFDGDLPTVERSRAVPGPGTRESFLRFESPSPYFETATARVYEPADEGDDDGDRSTLPTLVFNHGLGMMNDTMAYWPPEAALARPLAQEGYRVVLPDAPWHGRRETAGYYSGEPYLARAPVGMFQLFSAAALENGVLVDWAREEGAPAVAVGGLSLGGITSFHVVGHCGSWPESTRPDLAFPAGAPGVIDETLVRSRLLELLDTDDALRAAGWTPALLGEFAPLLNPPTTCGIDPERVVSFGGRRDEVAPYDTTRWLLDSWEVPDENRVEWDVGHMGVLMRLLRHDDYQRRATGELDALTERNRGKGETDAGESTPQTQ</sequence>
<feature type="compositionally biased region" description="Basic and acidic residues" evidence="1">
    <location>
        <begin position="463"/>
        <end position="477"/>
    </location>
</feature>
<reference evidence="3" key="1">
    <citation type="submission" date="2016-10" db="EMBL/GenBank/DDBJ databases">
        <authorList>
            <person name="Varghese N."/>
            <person name="Submissions S."/>
        </authorList>
    </citation>
    <scope>NUCLEOTIDE SEQUENCE [LARGE SCALE GENOMIC DNA]</scope>
    <source>
        <strain evidence="3">CGMCC 1.10121</strain>
    </source>
</reference>